<organism evidence="10 11">
    <name type="scientific">Klebsormidium nitens</name>
    <name type="common">Green alga</name>
    <name type="synonym">Ulothrix nitens</name>
    <dbReference type="NCBI Taxonomy" id="105231"/>
    <lineage>
        <taxon>Eukaryota</taxon>
        <taxon>Viridiplantae</taxon>
        <taxon>Streptophyta</taxon>
        <taxon>Klebsormidiophyceae</taxon>
        <taxon>Klebsormidiales</taxon>
        <taxon>Klebsormidiaceae</taxon>
        <taxon>Klebsormidium</taxon>
    </lineage>
</organism>
<feature type="domain" description="CAND6/7 N-terminal" evidence="9">
    <location>
        <begin position="28"/>
        <end position="156"/>
    </location>
</feature>
<feature type="transmembrane region" description="Helical" evidence="6">
    <location>
        <begin position="279"/>
        <end position="297"/>
    </location>
</feature>
<feature type="transmembrane region" description="Helical" evidence="6">
    <location>
        <begin position="176"/>
        <end position="196"/>
    </location>
</feature>
<dbReference type="PROSITE" id="PS51257">
    <property type="entry name" value="PROKAR_LIPOPROTEIN"/>
    <property type="match status" value="1"/>
</dbReference>
<dbReference type="GO" id="GO:0005794">
    <property type="term" value="C:Golgi apparatus"/>
    <property type="evidence" value="ECO:0000318"/>
    <property type="project" value="GO_Central"/>
</dbReference>
<dbReference type="GO" id="GO:0016020">
    <property type="term" value="C:membrane"/>
    <property type="evidence" value="ECO:0000318"/>
    <property type="project" value="GO_Central"/>
</dbReference>
<dbReference type="InterPro" id="IPR053937">
    <property type="entry name" value="GOST_TM"/>
</dbReference>
<evidence type="ECO:0000313" key="10">
    <source>
        <dbReference type="EMBL" id="GAQ85191.1"/>
    </source>
</evidence>
<dbReference type="OrthoDB" id="29657at2759"/>
<dbReference type="Proteomes" id="UP000054558">
    <property type="component" value="Unassembled WGS sequence"/>
</dbReference>
<feature type="transmembrane region" description="Helical" evidence="6">
    <location>
        <begin position="241"/>
        <end position="267"/>
    </location>
</feature>
<evidence type="ECO:0000259" key="8">
    <source>
        <dbReference type="Pfam" id="PF06814"/>
    </source>
</evidence>
<evidence type="ECO:0000256" key="2">
    <source>
        <dbReference type="ARBA" id="ARBA00022692"/>
    </source>
</evidence>
<dbReference type="OMA" id="HYIQRLF"/>
<dbReference type="EMBL" id="DF237172">
    <property type="protein sequence ID" value="GAQ85191.1"/>
    <property type="molecule type" value="Genomic_DNA"/>
</dbReference>
<evidence type="ECO:0000256" key="1">
    <source>
        <dbReference type="ARBA" id="ARBA00004141"/>
    </source>
</evidence>
<evidence type="ECO:0000256" key="3">
    <source>
        <dbReference type="ARBA" id="ARBA00022729"/>
    </source>
</evidence>
<feature type="signal peptide" evidence="7">
    <location>
        <begin position="1"/>
        <end position="21"/>
    </location>
</feature>
<dbReference type="InterPro" id="IPR054103">
    <property type="entry name" value="CAND6-7_N"/>
</dbReference>
<dbReference type="InterPro" id="IPR009637">
    <property type="entry name" value="GPR107/GPR108-like"/>
</dbReference>
<feature type="transmembrane region" description="Helical" evidence="6">
    <location>
        <begin position="208"/>
        <end position="229"/>
    </location>
</feature>
<evidence type="ECO:0000259" key="9">
    <source>
        <dbReference type="Pfam" id="PF21904"/>
    </source>
</evidence>
<feature type="chain" id="PRO_5012847169" evidence="7">
    <location>
        <begin position="22"/>
        <end position="438"/>
    </location>
</feature>
<dbReference type="PANTHER" id="PTHR21229:SF2">
    <property type="entry name" value="RE59932P"/>
    <property type="match status" value="1"/>
</dbReference>
<gene>
    <name evidence="10" type="ORF">KFL_002230120</name>
</gene>
<dbReference type="PANTHER" id="PTHR21229">
    <property type="entry name" value="LUNG SEVEN TRANSMEMBRANE RECEPTOR"/>
    <property type="match status" value="1"/>
</dbReference>
<proteinExistence type="predicted"/>
<dbReference type="Pfam" id="PF21904">
    <property type="entry name" value="CAND6-7_N"/>
    <property type="match status" value="1"/>
</dbReference>
<keyword evidence="11" id="KW-1185">Reference proteome</keyword>
<feature type="transmembrane region" description="Helical" evidence="6">
    <location>
        <begin position="313"/>
        <end position="333"/>
    </location>
</feature>
<evidence type="ECO:0000256" key="7">
    <source>
        <dbReference type="SAM" id="SignalP"/>
    </source>
</evidence>
<dbReference type="Pfam" id="PF06814">
    <property type="entry name" value="GOST_TM"/>
    <property type="match status" value="1"/>
</dbReference>
<keyword evidence="3 7" id="KW-0732">Signal</keyword>
<protein>
    <submittedName>
        <fullName evidence="10">Uncharacterized protein</fullName>
    </submittedName>
</protein>
<keyword evidence="2 6" id="KW-0812">Transmembrane</keyword>
<keyword evidence="4 6" id="KW-1133">Transmembrane helix</keyword>
<evidence type="ECO:0000256" key="4">
    <source>
        <dbReference type="ARBA" id="ARBA00022989"/>
    </source>
</evidence>
<dbReference type="AlphaFoldDB" id="A0A1Y1I7S0"/>
<comment type="subcellular location">
    <subcellularLocation>
        <location evidence="1">Membrane</location>
        <topology evidence="1">Multi-pass membrane protein</topology>
    </subcellularLocation>
</comment>
<sequence>MGLSWRVGVVLLLSWLACSMAEISHTHVERDPRPIILFETFGFDSTGHIDMNVSDDMVYIPKGAPDADQSVMGFFITTAEAETQLQIELRNGGCVLDNPNIHKLFTLADVETGKNRDTGVYTHYYDVPDAREYSMFFANCQPNSVVSMKVRLAFYNIEPGGKKDYLPAGKTQLPKLFFLCFLIYAIAAGVWIYICYRAKATVHKIHWLMGGLVFLKALTCLTQAGMYSWIKSTGQPDGWNIAFYVFSFFRGIMLFVVIVLIGTGWSFLKPFLQDKEKKVMMIVIPLQVLANIAVVILDETGPSNREWFTWRDILHLVDIVCCCAILFPIVWSIKHLREAASTDGKAARNLIKLTLFRQFYVMVVSYIYFTRIVVYLLKSTTPYHYAWTADLADQAAALLFYVLTGYKFRPVEQNPYFVLDDEEEEAAREALRDEEFDL</sequence>
<accession>A0A1Y1I7S0</accession>
<keyword evidence="5 6" id="KW-0472">Membrane</keyword>
<feature type="transmembrane region" description="Helical" evidence="6">
    <location>
        <begin position="354"/>
        <end position="377"/>
    </location>
</feature>
<evidence type="ECO:0000313" key="11">
    <source>
        <dbReference type="Proteomes" id="UP000054558"/>
    </source>
</evidence>
<name>A0A1Y1I7S0_KLENI</name>
<evidence type="ECO:0000256" key="5">
    <source>
        <dbReference type="ARBA" id="ARBA00023136"/>
    </source>
</evidence>
<reference evidence="10 11" key="1">
    <citation type="journal article" date="2014" name="Nat. Commun.">
        <title>Klebsormidium flaccidum genome reveals primary factors for plant terrestrial adaptation.</title>
        <authorList>
            <person name="Hori K."/>
            <person name="Maruyama F."/>
            <person name="Fujisawa T."/>
            <person name="Togashi T."/>
            <person name="Yamamoto N."/>
            <person name="Seo M."/>
            <person name="Sato S."/>
            <person name="Yamada T."/>
            <person name="Mori H."/>
            <person name="Tajima N."/>
            <person name="Moriyama T."/>
            <person name="Ikeuchi M."/>
            <person name="Watanabe M."/>
            <person name="Wada H."/>
            <person name="Kobayashi K."/>
            <person name="Saito M."/>
            <person name="Masuda T."/>
            <person name="Sasaki-Sekimoto Y."/>
            <person name="Mashiguchi K."/>
            <person name="Awai K."/>
            <person name="Shimojima M."/>
            <person name="Masuda S."/>
            <person name="Iwai M."/>
            <person name="Nobusawa T."/>
            <person name="Narise T."/>
            <person name="Kondo S."/>
            <person name="Saito H."/>
            <person name="Sato R."/>
            <person name="Murakawa M."/>
            <person name="Ihara Y."/>
            <person name="Oshima-Yamada Y."/>
            <person name="Ohtaka K."/>
            <person name="Satoh M."/>
            <person name="Sonobe K."/>
            <person name="Ishii M."/>
            <person name="Ohtani R."/>
            <person name="Kanamori-Sato M."/>
            <person name="Honoki R."/>
            <person name="Miyazaki D."/>
            <person name="Mochizuki H."/>
            <person name="Umetsu J."/>
            <person name="Higashi K."/>
            <person name="Shibata D."/>
            <person name="Kamiya Y."/>
            <person name="Sato N."/>
            <person name="Nakamura Y."/>
            <person name="Tabata S."/>
            <person name="Ida S."/>
            <person name="Kurokawa K."/>
            <person name="Ohta H."/>
        </authorList>
    </citation>
    <scope>NUCLEOTIDE SEQUENCE [LARGE SCALE GENOMIC DNA]</scope>
    <source>
        <strain evidence="10 11">NIES-2285</strain>
    </source>
</reference>
<feature type="domain" description="GOST seven transmembrane" evidence="8">
    <location>
        <begin position="174"/>
        <end position="415"/>
    </location>
</feature>
<evidence type="ECO:0000256" key="6">
    <source>
        <dbReference type="SAM" id="Phobius"/>
    </source>
</evidence>